<gene>
    <name evidence="3" type="ORF">X907_1310</name>
</gene>
<dbReference type="InterPro" id="IPR036188">
    <property type="entry name" value="FAD/NAD-bd_sf"/>
</dbReference>
<dbReference type="PRINTS" id="PR00419">
    <property type="entry name" value="ADXRDTASE"/>
</dbReference>
<evidence type="ECO:0000313" key="3">
    <source>
        <dbReference type="EMBL" id="AZU03843.1"/>
    </source>
</evidence>
<evidence type="ECO:0000313" key="4">
    <source>
        <dbReference type="Proteomes" id="UP000286954"/>
    </source>
</evidence>
<dbReference type="AlphaFoldDB" id="A0A3T0E8V5"/>
<dbReference type="Pfam" id="PF01494">
    <property type="entry name" value="FAD_binding_3"/>
    <property type="match status" value="1"/>
</dbReference>
<reference evidence="3 4" key="1">
    <citation type="submission" date="2016-12" db="EMBL/GenBank/DDBJ databases">
        <title>The genome of dimorphic prosthecate Glycocaulis alkaliphilus 6b-8t, isolated from crude oil dictates its adaptability in petroleum environments.</title>
        <authorList>
            <person name="Wu X.-L."/>
            <person name="Geng S."/>
        </authorList>
    </citation>
    <scope>NUCLEOTIDE SEQUENCE [LARGE SCALE GENOMIC DNA]</scope>
    <source>
        <strain evidence="3 4">6B-8</strain>
    </source>
</reference>
<dbReference type="KEGG" id="gak:X907_1310"/>
<name>A0A3T0E8V5_9PROT</name>
<dbReference type="Proteomes" id="UP000286954">
    <property type="component" value="Chromosome"/>
</dbReference>
<dbReference type="EMBL" id="CP018911">
    <property type="protein sequence ID" value="AZU03843.1"/>
    <property type="molecule type" value="Genomic_DNA"/>
</dbReference>
<dbReference type="GO" id="GO:0004497">
    <property type="term" value="F:monooxygenase activity"/>
    <property type="evidence" value="ECO:0007669"/>
    <property type="project" value="UniProtKB-KW"/>
</dbReference>
<dbReference type="RefSeq" id="WP_233352555.1">
    <property type="nucleotide sequence ID" value="NZ_BMFB01000008.1"/>
</dbReference>
<accession>A0A3T0E8V5</accession>
<organism evidence="3 4">
    <name type="scientific">Glycocaulis alkaliphilus</name>
    <dbReference type="NCBI Taxonomy" id="1434191"/>
    <lineage>
        <taxon>Bacteria</taxon>
        <taxon>Pseudomonadati</taxon>
        <taxon>Pseudomonadota</taxon>
        <taxon>Alphaproteobacteria</taxon>
        <taxon>Maricaulales</taxon>
        <taxon>Maricaulaceae</taxon>
        <taxon>Glycocaulis</taxon>
    </lineage>
</organism>
<dbReference type="PANTHER" id="PTHR13789">
    <property type="entry name" value="MONOOXYGENASE"/>
    <property type="match status" value="1"/>
</dbReference>
<protein>
    <submittedName>
        <fullName evidence="3">FAD-dependent monooxygenase</fullName>
    </submittedName>
</protein>
<keyword evidence="1" id="KW-0560">Oxidoreductase</keyword>
<dbReference type="InterPro" id="IPR002938">
    <property type="entry name" value="FAD-bd"/>
</dbReference>
<keyword evidence="2 3" id="KW-0503">Monooxygenase</keyword>
<dbReference type="InterPro" id="IPR050493">
    <property type="entry name" value="FAD-dep_Monooxygenase_BioMet"/>
</dbReference>
<evidence type="ECO:0000256" key="2">
    <source>
        <dbReference type="ARBA" id="ARBA00023033"/>
    </source>
</evidence>
<dbReference type="SUPFAM" id="SSF51905">
    <property type="entry name" value="FAD/NAD(P)-binding domain"/>
    <property type="match status" value="1"/>
</dbReference>
<evidence type="ECO:0000256" key="1">
    <source>
        <dbReference type="ARBA" id="ARBA00023002"/>
    </source>
</evidence>
<dbReference type="GO" id="GO:0071949">
    <property type="term" value="F:FAD binding"/>
    <property type="evidence" value="ECO:0007669"/>
    <property type="project" value="InterPro"/>
</dbReference>
<dbReference type="Gene3D" id="3.50.50.60">
    <property type="entry name" value="FAD/NAD(P)-binding domain"/>
    <property type="match status" value="1"/>
</dbReference>
<keyword evidence="4" id="KW-1185">Reference proteome</keyword>
<sequence>MPPKNIAIAGCGPAGLAAALLLHRDGHRVRLYERFETPRPIGSGLLIQPTGLAVLERLGLDTALKAHASVVERLLGKAVRVGCDGARRAL</sequence>
<dbReference type="PANTHER" id="PTHR13789:SF309">
    <property type="entry name" value="PUTATIVE (AFU_ORTHOLOGUE AFUA_6G14510)-RELATED"/>
    <property type="match status" value="1"/>
</dbReference>
<proteinExistence type="predicted"/>